<dbReference type="AlphaFoldDB" id="A0A022KXQ0"/>
<protein>
    <submittedName>
        <fullName evidence="2">Metal-binding protein</fullName>
    </submittedName>
</protein>
<dbReference type="PANTHER" id="PTHR34374:SF1">
    <property type="entry name" value="LARGE RIBOSOMAL RNA SUBUNIT ACCUMULATION PROTEIN YCED HOMOLOG 1, CHLOROPLASTIC"/>
    <property type="match status" value="1"/>
</dbReference>
<feature type="region of interest" description="Disordered" evidence="1">
    <location>
        <begin position="180"/>
        <end position="217"/>
    </location>
</feature>
<proteinExistence type="predicted"/>
<organism evidence="2 3">
    <name type="scientific">Brachybacterium muris UCD-AY4</name>
    <dbReference type="NCBI Taxonomy" id="1249481"/>
    <lineage>
        <taxon>Bacteria</taxon>
        <taxon>Bacillati</taxon>
        <taxon>Actinomycetota</taxon>
        <taxon>Actinomycetes</taxon>
        <taxon>Micrococcales</taxon>
        <taxon>Dermabacteraceae</taxon>
        <taxon>Brachybacterium</taxon>
    </lineage>
</organism>
<evidence type="ECO:0000313" key="3">
    <source>
        <dbReference type="Proteomes" id="UP000019754"/>
    </source>
</evidence>
<accession>A0A022KXQ0</accession>
<dbReference type="Proteomes" id="UP000019754">
    <property type="component" value="Unassembled WGS sequence"/>
</dbReference>
<keyword evidence="3" id="KW-1185">Reference proteome</keyword>
<gene>
    <name evidence="2" type="ORF">D641_0113940</name>
</gene>
<dbReference type="STRING" id="1249481.D641_0113940"/>
<sequence>MTSPDAMATPFDSNLRFDAVDLIGRTGSHRHVERTVSATAREAGGPPMQVPEGDPVAVEAELESVVEGIYVHGTVEAHLVGECSRCLDPVGDDVSARIDELFMYPEKVRADEREDTVMLEGEQVDVGPLARDALALEADDRPLCRPDCPGLCPQCGFRMEDDPDHEHDVIDTRWAALQGLLAEGADEGSADTASTEDRDGPASEGAADRDGGQEARD</sequence>
<dbReference type="EMBL" id="AORC01000021">
    <property type="protein sequence ID" value="EYT47892.1"/>
    <property type="molecule type" value="Genomic_DNA"/>
</dbReference>
<dbReference type="Pfam" id="PF02620">
    <property type="entry name" value="YceD"/>
    <property type="match status" value="1"/>
</dbReference>
<dbReference type="PANTHER" id="PTHR34374">
    <property type="entry name" value="LARGE RIBOSOMAL RNA SUBUNIT ACCUMULATION PROTEIN YCED HOMOLOG 1, CHLOROPLASTIC"/>
    <property type="match status" value="1"/>
</dbReference>
<name>A0A022KXQ0_9MICO</name>
<evidence type="ECO:0000313" key="2">
    <source>
        <dbReference type="EMBL" id="EYT47892.1"/>
    </source>
</evidence>
<feature type="compositionally biased region" description="Basic and acidic residues" evidence="1">
    <location>
        <begin position="195"/>
        <end position="217"/>
    </location>
</feature>
<comment type="caution">
    <text evidence="2">The sequence shown here is derived from an EMBL/GenBank/DDBJ whole genome shotgun (WGS) entry which is preliminary data.</text>
</comment>
<evidence type="ECO:0000256" key="1">
    <source>
        <dbReference type="SAM" id="MobiDB-lite"/>
    </source>
</evidence>
<reference evidence="2 3" key="1">
    <citation type="journal article" date="2013" name="Genome Announc.">
        <title>Draft genome sequence of an Actinobacterium, Brachybacterium muris strain UCD-AY4.</title>
        <authorList>
            <person name="Lo J.R."/>
            <person name="Lang J.M."/>
            <person name="Darling A.E."/>
            <person name="Eisen J.A."/>
            <person name="Coil D.A."/>
        </authorList>
    </citation>
    <scope>NUCLEOTIDE SEQUENCE [LARGE SCALE GENOMIC DNA]</scope>
    <source>
        <strain evidence="2 3">UCD-AY4</strain>
    </source>
</reference>
<dbReference type="RefSeq" id="WP_017824117.1">
    <property type="nucleotide sequence ID" value="NZ_AORC01000021.1"/>
</dbReference>
<dbReference type="OrthoDB" id="9790372at2"/>
<dbReference type="HOGENOM" id="CLU_100236_0_0_11"/>
<dbReference type="InterPro" id="IPR003772">
    <property type="entry name" value="YceD"/>
</dbReference>